<dbReference type="EMBL" id="CP001814">
    <property type="protein sequence ID" value="ACZ88895.1"/>
    <property type="molecule type" value="Genomic_DNA"/>
</dbReference>
<evidence type="ECO:0000256" key="7">
    <source>
        <dbReference type="SAM" id="Phobius"/>
    </source>
</evidence>
<reference evidence="8 9" key="1">
    <citation type="journal article" date="2010" name="Stand. Genomic Sci.">
        <title>Complete genome sequence of Streptosporangium roseum type strain (NI 9100).</title>
        <authorList>
            <person name="Nolan M."/>
            <person name="Sikorski J."/>
            <person name="Jando M."/>
            <person name="Lucas S."/>
            <person name="Lapidus A."/>
            <person name="Glavina Del Rio T."/>
            <person name="Chen F."/>
            <person name="Tice H."/>
            <person name="Pitluck S."/>
            <person name="Cheng J.F."/>
            <person name="Chertkov O."/>
            <person name="Sims D."/>
            <person name="Meincke L."/>
            <person name="Brettin T."/>
            <person name="Han C."/>
            <person name="Detter J.C."/>
            <person name="Bruce D."/>
            <person name="Goodwin L."/>
            <person name="Land M."/>
            <person name="Hauser L."/>
            <person name="Chang Y.J."/>
            <person name="Jeffries C.D."/>
            <person name="Ivanova N."/>
            <person name="Mavromatis K."/>
            <person name="Mikhailova N."/>
            <person name="Chen A."/>
            <person name="Palaniappan K."/>
            <person name="Chain P."/>
            <person name="Rohde M."/>
            <person name="Goker M."/>
            <person name="Bristow J."/>
            <person name="Eisen J.A."/>
            <person name="Markowitz V."/>
            <person name="Hugenholtz P."/>
            <person name="Kyrpides N.C."/>
            <person name="Klenk H.P."/>
        </authorList>
    </citation>
    <scope>NUCLEOTIDE SEQUENCE [LARGE SCALE GENOMIC DNA]</scope>
    <source>
        <strain evidence="9">ATCC 12428 / DSM 43021 / JCM 3005 / NI 9100</strain>
    </source>
</reference>
<dbReference type="STRING" id="479432.Sros_6165"/>
<keyword evidence="9" id="KW-1185">Reference proteome</keyword>
<comment type="subcellular location">
    <subcellularLocation>
        <location evidence="1">Cell membrane</location>
        <topology evidence="1">Multi-pass membrane protein</topology>
    </subcellularLocation>
</comment>
<dbReference type="KEGG" id="sro:Sros_6165"/>
<feature type="transmembrane region" description="Helical" evidence="7">
    <location>
        <begin position="336"/>
        <end position="356"/>
    </location>
</feature>
<feature type="transmembrane region" description="Helical" evidence="7">
    <location>
        <begin position="303"/>
        <end position="324"/>
    </location>
</feature>
<dbReference type="GO" id="GO:0005886">
    <property type="term" value="C:plasma membrane"/>
    <property type="evidence" value="ECO:0007669"/>
    <property type="project" value="UniProtKB-SubCell"/>
</dbReference>
<accession>D2AWW7</accession>
<evidence type="ECO:0000256" key="2">
    <source>
        <dbReference type="ARBA" id="ARBA00022475"/>
    </source>
</evidence>
<feature type="transmembrane region" description="Helical" evidence="7">
    <location>
        <begin position="98"/>
        <end position="120"/>
    </location>
</feature>
<keyword evidence="3 7" id="KW-0812">Transmembrane</keyword>
<dbReference type="HOGENOM" id="CLU_043762_0_0_11"/>
<evidence type="ECO:0000256" key="6">
    <source>
        <dbReference type="SAM" id="MobiDB-lite"/>
    </source>
</evidence>
<keyword evidence="4 7" id="KW-1133">Transmembrane helix</keyword>
<dbReference type="InterPro" id="IPR036259">
    <property type="entry name" value="MFS_trans_sf"/>
</dbReference>
<feature type="transmembrane region" description="Helical" evidence="7">
    <location>
        <begin position="279"/>
        <end position="297"/>
    </location>
</feature>
<dbReference type="Pfam" id="PF07690">
    <property type="entry name" value="MFS_1"/>
    <property type="match status" value="1"/>
</dbReference>
<feature type="transmembrane region" description="Helical" evidence="7">
    <location>
        <begin position="220"/>
        <end position="241"/>
    </location>
</feature>
<keyword evidence="5 7" id="KW-0472">Membrane</keyword>
<evidence type="ECO:0000313" key="8">
    <source>
        <dbReference type="EMBL" id="ACZ88895.1"/>
    </source>
</evidence>
<dbReference type="InterPro" id="IPR011701">
    <property type="entry name" value="MFS"/>
</dbReference>
<name>D2AWW7_STRRD</name>
<dbReference type="Gene3D" id="1.20.1250.20">
    <property type="entry name" value="MFS general substrate transporter like domains"/>
    <property type="match status" value="1"/>
</dbReference>
<dbReference type="GO" id="GO:0022857">
    <property type="term" value="F:transmembrane transporter activity"/>
    <property type="evidence" value="ECO:0007669"/>
    <property type="project" value="InterPro"/>
</dbReference>
<keyword evidence="2" id="KW-1003">Cell membrane</keyword>
<evidence type="ECO:0000256" key="3">
    <source>
        <dbReference type="ARBA" id="ARBA00022692"/>
    </source>
</evidence>
<gene>
    <name evidence="8" type="ordered locus">Sros_6165</name>
</gene>
<feature type="transmembrane region" description="Helical" evidence="7">
    <location>
        <begin position="247"/>
        <end position="267"/>
    </location>
</feature>
<evidence type="ECO:0000256" key="1">
    <source>
        <dbReference type="ARBA" id="ARBA00004651"/>
    </source>
</evidence>
<feature type="transmembrane region" description="Helical" evidence="7">
    <location>
        <begin position="166"/>
        <end position="184"/>
    </location>
</feature>
<sequence length="414" mass="40536">MMRRYRFGGYLAGAVTARTGDEMSGPALLLLGLSLTGSPATGASLLAGLTVSSAVGGPIFGVLLDRSPRPGRLLAAALAAYACGLLLILLALGHAPVALLVGVAVLAGLLGPALAGGWTAQLPLVVGEAGIGRGSMLDGLTYNLASLTGPALTGVLATVAGAPVPVAVSIALVLLAFPAAWSLPARPVRPAGDRGGPLWREVAAGFSSIARIAGLRRATVTTMVSFAGVGVLVVCSPLLGAELTGEAGHGAVLLSALAVSALAANALLARRPPATPDRIILISTLLLAAGSALAAVAGSPAVAVAAAVVAGAGEGPQLTAVLAVRHRDAPGRLRGQIFTTAASLKITSFAAGSAIAGPLAAWSLTGALCAAAGLQLLAALAYLLTGRRSGQELPPDRPHGLLVGPSGTPAGQPE</sequence>
<protein>
    <recommendedName>
        <fullName evidence="10">MFS transporter</fullName>
    </recommendedName>
</protein>
<evidence type="ECO:0008006" key="10">
    <source>
        <dbReference type="Google" id="ProtNLM"/>
    </source>
</evidence>
<feature type="transmembrane region" description="Helical" evidence="7">
    <location>
        <begin position="73"/>
        <end position="92"/>
    </location>
</feature>
<dbReference type="Proteomes" id="UP000002029">
    <property type="component" value="Chromosome"/>
</dbReference>
<feature type="transmembrane region" description="Helical" evidence="7">
    <location>
        <begin position="362"/>
        <end position="384"/>
    </location>
</feature>
<evidence type="ECO:0000313" key="9">
    <source>
        <dbReference type="Proteomes" id="UP000002029"/>
    </source>
</evidence>
<organism evidence="8 9">
    <name type="scientific">Streptosporangium roseum (strain ATCC 12428 / DSM 43021 / JCM 3005 / KCTC 9067 / NCIMB 10171 / NRRL 2505 / NI 9100)</name>
    <dbReference type="NCBI Taxonomy" id="479432"/>
    <lineage>
        <taxon>Bacteria</taxon>
        <taxon>Bacillati</taxon>
        <taxon>Actinomycetota</taxon>
        <taxon>Actinomycetes</taxon>
        <taxon>Streptosporangiales</taxon>
        <taxon>Streptosporangiaceae</taxon>
        <taxon>Streptosporangium</taxon>
    </lineage>
</organism>
<dbReference type="AlphaFoldDB" id="D2AWW7"/>
<dbReference type="RefSeq" id="WP_012892630.1">
    <property type="nucleotide sequence ID" value="NC_013595.1"/>
</dbReference>
<evidence type="ECO:0000256" key="4">
    <source>
        <dbReference type="ARBA" id="ARBA00022989"/>
    </source>
</evidence>
<feature type="region of interest" description="Disordered" evidence="6">
    <location>
        <begin position="392"/>
        <end position="414"/>
    </location>
</feature>
<evidence type="ECO:0000256" key="5">
    <source>
        <dbReference type="ARBA" id="ARBA00023136"/>
    </source>
</evidence>
<dbReference type="SUPFAM" id="SSF103473">
    <property type="entry name" value="MFS general substrate transporter"/>
    <property type="match status" value="1"/>
</dbReference>
<proteinExistence type="predicted"/>
<dbReference type="OrthoDB" id="3690525at2"/>
<dbReference type="PANTHER" id="PTHR23513">
    <property type="entry name" value="INTEGRAL MEMBRANE EFFLUX PROTEIN-RELATED"/>
    <property type="match status" value="1"/>
</dbReference>
<dbReference type="eggNOG" id="COG2814">
    <property type="taxonomic scope" value="Bacteria"/>
</dbReference>
<dbReference type="PANTHER" id="PTHR23513:SF11">
    <property type="entry name" value="STAPHYLOFERRIN A TRANSPORTER"/>
    <property type="match status" value="1"/>
</dbReference>